<organism evidence="13 14">
    <name type="scientific">Lates japonicus</name>
    <name type="common">Japanese lates</name>
    <dbReference type="NCBI Taxonomy" id="270547"/>
    <lineage>
        <taxon>Eukaryota</taxon>
        <taxon>Metazoa</taxon>
        <taxon>Chordata</taxon>
        <taxon>Craniata</taxon>
        <taxon>Vertebrata</taxon>
        <taxon>Euteleostomi</taxon>
        <taxon>Actinopterygii</taxon>
        <taxon>Neopterygii</taxon>
        <taxon>Teleostei</taxon>
        <taxon>Neoteleostei</taxon>
        <taxon>Acanthomorphata</taxon>
        <taxon>Carangaria</taxon>
        <taxon>Carangaria incertae sedis</taxon>
        <taxon>Centropomidae</taxon>
        <taxon>Lates</taxon>
    </lineage>
</organism>
<dbReference type="InterPro" id="IPR000068">
    <property type="entry name" value="GPCR_3_Ca_sens_rcpt-rel"/>
</dbReference>
<evidence type="ECO:0000313" key="14">
    <source>
        <dbReference type="Proteomes" id="UP001279410"/>
    </source>
</evidence>
<keyword evidence="14" id="KW-1185">Reference proteome</keyword>
<dbReference type="FunFam" id="3.40.50.2300:FF:000016">
    <property type="entry name" value="Taste 1 receptor member 2"/>
    <property type="match status" value="1"/>
</dbReference>
<evidence type="ECO:0000256" key="4">
    <source>
        <dbReference type="ARBA" id="ARBA00022729"/>
    </source>
</evidence>
<gene>
    <name evidence="13" type="ORF">AKAME5_000032200</name>
</gene>
<dbReference type="Gene3D" id="3.40.50.2300">
    <property type="match status" value="2"/>
</dbReference>
<keyword evidence="9" id="KW-0325">Glycoprotein</keyword>
<dbReference type="GO" id="GO:0046983">
    <property type="term" value="F:protein dimerization activity"/>
    <property type="evidence" value="ECO:0007669"/>
    <property type="project" value="InterPro"/>
</dbReference>
<dbReference type="SUPFAM" id="SSF53822">
    <property type="entry name" value="Periplasmic binding protein-like I"/>
    <property type="match status" value="1"/>
</dbReference>
<evidence type="ECO:0000256" key="6">
    <source>
        <dbReference type="ARBA" id="ARBA00023040"/>
    </source>
</evidence>
<dbReference type="Proteomes" id="UP001279410">
    <property type="component" value="Unassembled WGS sequence"/>
</dbReference>
<keyword evidence="7" id="KW-0472">Membrane</keyword>
<proteinExistence type="predicted"/>
<dbReference type="InterPro" id="IPR000337">
    <property type="entry name" value="GPCR_3"/>
</dbReference>
<protein>
    <submittedName>
        <fullName evidence="13">Taste receptor type 1 member 1-like protein</fullName>
    </submittedName>
</protein>
<dbReference type="FunFam" id="4.10.280.10:FF:000077">
    <property type="entry name" value="transcription factor HES-3 isoform X2"/>
    <property type="match status" value="1"/>
</dbReference>
<evidence type="ECO:0000256" key="7">
    <source>
        <dbReference type="ARBA" id="ARBA00023136"/>
    </source>
</evidence>
<keyword evidence="10" id="KW-0807">Transducer</keyword>
<sequence>MSKVIAVVGPFTSTQALTAVPLFMVDLIPMVNYGSTSSIFSKTGKFPSFLRTVHSSKDVIEVIGKIMLHFKWRWVAFLNSDNNYGNDGRELFIKRIKDTDICLAYTRGLDESTNYSQMFKQIEAQKVQIIIVFAATMTAEAVIEAAIQLNITNKVWIAGDAWSLNKRLPKEKGIRNIGTVLGVSEAVVTIPGFSDFIYSSKRQMHCENAGQQKFCNQVCNCSNLNAEDVIAADPSFSFPVYSAVYAIAHALHRTLQCGAGRCNDNITAYPHKVLAELKKSNFTLLNRRIQFDENGDPTFGSYSIVFWNHSGDAEEIGFYKFLPSVNFFINSTKIHWYTKGEFHAVKLRKAAVPCEVKRKEPCRRGYVTIPEGSSVENREARDRGQGAARDSPRCLSAPGSTPSFVRQRGKETDFKETTKGLNRMVATTDCEEKSKPIAGHKVSKPLMEKKRRARINKSLDQLKSLLESYYSSNIRKRKLEKADILELTVKHLRNLQKIQSCTATVSEFSDHQTGFRSCLANFNQYLAMADTLNGGDRWMLSQLSSKLSRSLGRGEVSSTMESGLGQAEIPQDGARRLLPPPAGPEEGKTARSNVLKLHSASTSRFLPSEDARQSPGTKQAAIAVAPTQNRHEKSSSHKKCYSVSHRNEVANTQHNVWRPW</sequence>
<dbReference type="PROSITE" id="PS50888">
    <property type="entry name" value="BHLH"/>
    <property type="match status" value="1"/>
</dbReference>
<accession>A0AAD3M262</accession>
<dbReference type="PRINTS" id="PR00248">
    <property type="entry name" value="GPCRMGR"/>
</dbReference>
<evidence type="ECO:0000259" key="12">
    <source>
        <dbReference type="PROSITE" id="PS50888"/>
    </source>
</evidence>
<name>A0AAD3M262_LATJO</name>
<dbReference type="AlphaFoldDB" id="A0AAD3M262"/>
<dbReference type="InterPro" id="IPR028082">
    <property type="entry name" value="Peripla_BP_I"/>
</dbReference>
<dbReference type="Pfam" id="PF00010">
    <property type="entry name" value="HLH"/>
    <property type="match status" value="1"/>
</dbReference>
<keyword evidence="8 13" id="KW-0675">Receptor</keyword>
<feature type="domain" description="BHLH" evidence="12">
    <location>
        <begin position="439"/>
        <end position="495"/>
    </location>
</feature>
<dbReference type="Gene3D" id="4.10.280.10">
    <property type="entry name" value="Helix-loop-helix DNA-binding domain"/>
    <property type="match status" value="1"/>
</dbReference>
<evidence type="ECO:0000256" key="3">
    <source>
        <dbReference type="ARBA" id="ARBA00022692"/>
    </source>
</evidence>
<evidence type="ECO:0000313" key="13">
    <source>
        <dbReference type="EMBL" id="GLD45879.1"/>
    </source>
</evidence>
<dbReference type="PANTHER" id="PTHR24061">
    <property type="entry name" value="CALCIUM-SENSING RECEPTOR-RELATED"/>
    <property type="match status" value="1"/>
</dbReference>
<evidence type="ECO:0000256" key="11">
    <source>
        <dbReference type="SAM" id="MobiDB-lite"/>
    </source>
</evidence>
<dbReference type="Pfam" id="PF01094">
    <property type="entry name" value="ANF_receptor"/>
    <property type="match status" value="1"/>
</dbReference>
<dbReference type="SMART" id="SM00353">
    <property type="entry name" value="HLH"/>
    <property type="match status" value="1"/>
</dbReference>
<evidence type="ECO:0000256" key="10">
    <source>
        <dbReference type="ARBA" id="ARBA00023224"/>
    </source>
</evidence>
<evidence type="ECO:0000256" key="2">
    <source>
        <dbReference type="ARBA" id="ARBA00022475"/>
    </source>
</evidence>
<dbReference type="InterPro" id="IPR001828">
    <property type="entry name" value="ANF_lig-bd_rcpt"/>
</dbReference>
<dbReference type="GO" id="GO:0004930">
    <property type="term" value="F:G protein-coupled receptor activity"/>
    <property type="evidence" value="ECO:0007669"/>
    <property type="project" value="UniProtKB-KW"/>
</dbReference>
<comment type="caution">
    <text evidence="13">The sequence shown here is derived from an EMBL/GenBank/DDBJ whole genome shotgun (WGS) entry which is preliminary data.</text>
</comment>
<comment type="subcellular location">
    <subcellularLocation>
        <location evidence="1">Cell membrane</location>
        <topology evidence="1">Multi-pass membrane protein</topology>
    </subcellularLocation>
</comment>
<dbReference type="SUPFAM" id="SSF47459">
    <property type="entry name" value="HLH, helix-loop-helix DNA-binding domain"/>
    <property type="match status" value="1"/>
</dbReference>
<reference evidence="13" key="1">
    <citation type="submission" date="2022-08" db="EMBL/GenBank/DDBJ databases">
        <title>Genome sequencing of akame (Lates japonicus).</title>
        <authorList>
            <person name="Hashiguchi Y."/>
            <person name="Takahashi H."/>
        </authorList>
    </citation>
    <scope>NUCLEOTIDE SEQUENCE</scope>
    <source>
        <strain evidence="13">Kochi</strain>
    </source>
</reference>
<dbReference type="CDD" id="cd18933">
    <property type="entry name" value="bHLH-O_HES3"/>
    <property type="match status" value="1"/>
</dbReference>
<keyword evidence="5" id="KW-1133">Transmembrane helix</keyword>
<dbReference type="InterPro" id="IPR011598">
    <property type="entry name" value="bHLH_dom"/>
</dbReference>
<keyword evidence="3" id="KW-0812">Transmembrane</keyword>
<feature type="region of interest" description="Disordered" evidence="11">
    <location>
        <begin position="554"/>
        <end position="639"/>
    </location>
</feature>
<evidence type="ECO:0000256" key="1">
    <source>
        <dbReference type="ARBA" id="ARBA00004651"/>
    </source>
</evidence>
<keyword evidence="6" id="KW-0297">G-protein coupled receptor</keyword>
<evidence type="ECO:0000256" key="8">
    <source>
        <dbReference type="ARBA" id="ARBA00023170"/>
    </source>
</evidence>
<dbReference type="GO" id="GO:0005886">
    <property type="term" value="C:plasma membrane"/>
    <property type="evidence" value="ECO:0007669"/>
    <property type="project" value="UniProtKB-SubCell"/>
</dbReference>
<evidence type="ECO:0000256" key="9">
    <source>
        <dbReference type="ARBA" id="ARBA00023180"/>
    </source>
</evidence>
<keyword evidence="4" id="KW-0732">Signal</keyword>
<feature type="region of interest" description="Disordered" evidence="11">
    <location>
        <begin position="373"/>
        <end position="411"/>
    </location>
</feature>
<dbReference type="InterPro" id="IPR036638">
    <property type="entry name" value="HLH_DNA-bd_sf"/>
</dbReference>
<dbReference type="PANTHER" id="PTHR24061:SF441">
    <property type="entry name" value="TASTE RECEPTOR TYPE 1 MEMBER 2B-RELATED"/>
    <property type="match status" value="1"/>
</dbReference>
<dbReference type="PRINTS" id="PR00592">
    <property type="entry name" value="CASENSINGR"/>
</dbReference>
<dbReference type="EMBL" id="BRZM01000001">
    <property type="protein sequence ID" value="GLD45879.1"/>
    <property type="molecule type" value="Genomic_DNA"/>
</dbReference>
<keyword evidence="2" id="KW-1003">Cell membrane</keyword>
<evidence type="ECO:0000256" key="5">
    <source>
        <dbReference type="ARBA" id="ARBA00022989"/>
    </source>
</evidence>